<organism evidence="9 10">
    <name type="scientific">Exocentrus adspersus</name>
    <dbReference type="NCBI Taxonomy" id="1586481"/>
    <lineage>
        <taxon>Eukaryota</taxon>
        <taxon>Metazoa</taxon>
        <taxon>Ecdysozoa</taxon>
        <taxon>Arthropoda</taxon>
        <taxon>Hexapoda</taxon>
        <taxon>Insecta</taxon>
        <taxon>Pterygota</taxon>
        <taxon>Neoptera</taxon>
        <taxon>Endopterygota</taxon>
        <taxon>Coleoptera</taxon>
        <taxon>Polyphaga</taxon>
        <taxon>Cucujiformia</taxon>
        <taxon>Chrysomeloidea</taxon>
        <taxon>Cerambycidae</taxon>
        <taxon>Lamiinae</taxon>
        <taxon>Acanthocinini</taxon>
        <taxon>Exocentrus</taxon>
    </lineage>
</organism>
<evidence type="ECO:0000256" key="5">
    <source>
        <dbReference type="ARBA" id="ARBA00022989"/>
    </source>
</evidence>
<evidence type="ECO:0000256" key="7">
    <source>
        <dbReference type="ARBA" id="ARBA00023180"/>
    </source>
</evidence>
<name>A0AAV8W585_9CUCU</name>
<dbReference type="InterPro" id="IPR025958">
    <property type="entry name" value="SID1_TM_fam"/>
</dbReference>
<feature type="transmembrane region" description="Helical" evidence="8">
    <location>
        <begin position="331"/>
        <end position="356"/>
    </location>
</feature>
<evidence type="ECO:0000256" key="4">
    <source>
        <dbReference type="ARBA" id="ARBA00022729"/>
    </source>
</evidence>
<keyword evidence="10" id="KW-1185">Reference proteome</keyword>
<keyword evidence="7" id="KW-0325">Glycoprotein</keyword>
<evidence type="ECO:0000256" key="8">
    <source>
        <dbReference type="SAM" id="Phobius"/>
    </source>
</evidence>
<reference evidence="9 10" key="1">
    <citation type="journal article" date="2023" name="Insect Mol. Biol.">
        <title>Genome sequencing provides insights into the evolution of gene families encoding plant cell wall-degrading enzymes in longhorned beetles.</title>
        <authorList>
            <person name="Shin N.R."/>
            <person name="Okamura Y."/>
            <person name="Kirsch R."/>
            <person name="Pauchet Y."/>
        </authorList>
    </citation>
    <scope>NUCLEOTIDE SEQUENCE [LARGE SCALE GENOMIC DNA]</scope>
    <source>
        <strain evidence="9">EAD_L_NR</strain>
    </source>
</reference>
<evidence type="ECO:0000313" key="10">
    <source>
        <dbReference type="Proteomes" id="UP001159042"/>
    </source>
</evidence>
<comment type="similarity">
    <text evidence="2">Belongs to the SID1 family.</text>
</comment>
<evidence type="ECO:0000256" key="6">
    <source>
        <dbReference type="ARBA" id="ARBA00023136"/>
    </source>
</evidence>
<keyword evidence="6 8" id="KW-0472">Membrane</keyword>
<proteinExistence type="inferred from homology"/>
<dbReference type="GO" id="GO:0005764">
    <property type="term" value="C:lysosome"/>
    <property type="evidence" value="ECO:0007669"/>
    <property type="project" value="TreeGrafter"/>
</dbReference>
<dbReference type="EMBL" id="JANEYG010000011">
    <property type="protein sequence ID" value="KAJ8921215.1"/>
    <property type="molecule type" value="Genomic_DNA"/>
</dbReference>
<dbReference type="PANTHER" id="PTHR12185">
    <property type="entry name" value="SID1 TRANSMEMBRANE FAMILY MEMEBER"/>
    <property type="match status" value="1"/>
</dbReference>
<dbReference type="PANTHER" id="PTHR12185:SF14">
    <property type="entry name" value="CHOLESTEROL UPTAKE PROTEIN 1"/>
    <property type="match status" value="1"/>
</dbReference>
<evidence type="ECO:0008006" key="11">
    <source>
        <dbReference type="Google" id="ProtNLM"/>
    </source>
</evidence>
<gene>
    <name evidence="9" type="ORF">NQ315_013687</name>
</gene>
<comment type="subcellular location">
    <subcellularLocation>
        <location evidence="1">Membrane</location>
        <topology evidence="1">Multi-pass membrane protein</topology>
    </subcellularLocation>
</comment>
<evidence type="ECO:0000256" key="2">
    <source>
        <dbReference type="ARBA" id="ARBA00006618"/>
    </source>
</evidence>
<sequence>MFMEFYVYYKLITPRIYYKYLESDDSTTLNLTPYENYEIIMRGIILWLYTFLNISVFENLAFTPILRQLSTNQNHTLKINNTIEYILEFNITYLQEPPRVWIHSEDANMTTPLMVVARQPKEVLSWQIPLAVEGDPVDHKFMTTARTLCYDILKNKKISGETEIIAEHLILTISTVSDVNATFTVNVESQEHFKIQPSVLYNFSISPSEPRYFFYNFTTNLTLARKDSNYETVILEVNSDDDICMTVSIQNVSCPVFDTDQDVTFRGFYETVNRKGGITIPKNTFPYGFYVVFVAKSNDFDCTRDRLALSNSTRIKNISLVVKPSITYSDYVNAVIFTLCTIGAFYAIFGCTFFFCSIKKEPP</sequence>
<evidence type="ECO:0000256" key="1">
    <source>
        <dbReference type="ARBA" id="ARBA00004141"/>
    </source>
</evidence>
<comment type="caution">
    <text evidence="9">The sequence shown here is derived from an EMBL/GenBank/DDBJ whole genome shotgun (WGS) entry which is preliminary data.</text>
</comment>
<dbReference type="Proteomes" id="UP001159042">
    <property type="component" value="Unassembled WGS sequence"/>
</dbReference>
<keyword evidence="4" id="KW-0732">Signal</keyword>
<evidence type="ECO:0000256" key="3">
    <source>
        <dbReference type="ARBA" id="ARBA00022692"/>
    </source>
</evidence>
<dbReference type="AlphaFoldDB" id="A0AAV8W585"/>
<dbReference type="GO" id="GO:0003725">
    <property type="term" value="F:double-stranded RNA binding"/>
    <property type="evidence" value="ECO:0007669"/>
    <property type="project" value="TreeGrafter"/>
</dbReference>
<keyword evidence="3 8" id="KW-0812">Transmembrane</keyword>
<dbReference type="Pfam" id="PF13965">
    <property type="entry name" value="SID-1_RNA_chan"/>
    <property type="match status" value="1"/>
</dbReference>
<evidence type="ECO:0000313" key="9">
    <source>
        <dbReference type="EMBL" id="KAJ8921215.1"/>
    </source>
</evidence>
<keyword evidence="5 8" id="KW-1133">Transmembrane helix</keyword>
<accession>A0AAV8W585</accession>
<dbReference type="GO" id="GO:0005886">
    <property type="term" value="C:plasma membrane"/>
    <property type="evidence" value="ECO:0007669"/>
    <property type="project" value="TreeGrafter"/>
</dbReference>
<protein>
    <recommendedName>
        <fullName evidence="11">SID1 transmembrane family member 1</fullName>
    </recommendedName>
</protein>
<dbReference type="GO" id="GO:0051033">
    <property type="term" value="F:RNA transmembrane transporter activity"/>
    <property type="evidence" value="ECO:0007669"/>
    <property type="project" value="TreeGrafter"/>
</dbReference>